<dbReference type="Gene3D" id="2.40.10.10">
    <property type="entry name" value="Trypsin-like serine proteases"/>
    <property type="match status" value="2"/>
</dbReference>
<dbReference type="EMBL" id="SPLM01000073">
    <property type="protein sequence ID" value="TMW62692.1"/>
    <property type="molecule type" value="Genomic_DNA"/>
</dbReference>
<dbReference type="Pfam" id="PF13365">
    <property type="entry name" value="Trypsin_2"/>
    <property type="match status" value="1"/>
</dbReference>
<organism evidence="8 9">
    <name type="scientific">Pythium oligandrum</name>
    <name type="common">Mycoparasitic fungus</name>
    <dbReference type="NCBI Taxonomy" id="41045"/>
    <lineage>
        <taxon>Eukaryota</taxon>
        <taxon>Sar</taxon>
        <taxon>Stramenopiles</taxon>
        <taxon>Oomycota</taxon>
        <taxon>Peronosporomycetes</taxon>
        <taxon>Pythiales</taxon>
        <taxon>Pythiaceae</taxon>
        <taxon>Pythium</taxon>
    </lineage>
</organism>
<keyword evidence="4 7" id="KW-0378">Hydrolase</keyword>
<evidence type="ECO:0000256" key="3">
    <source>
        <dbReference type="ARBA" id="ARBA00022729"/>
    </source>
</evidence>
<protein>
    <recommendedName>
        <fullName evidence="7">Serine protease</fullName>
        <ecNumber evidence="7">3.4.21.-</ecNumber>
    </recommendedName>
</protein>
<keyword evidence="2 7" id="KW-0645">Protease</keyword>
<dbReference type="AlphaFoldDB" id="A0A8K1CG34"/>
<evidence type="ECO:0000256" key="7">
    <source>
        <dbReference type="RuleBase" id="RU004296"/>
    </source>
</evidence>
<comment type="caution">
    <text evidence="8">The sequence shown here is derived from an EMBL/GenBank/DDBJ whole genome shotgun (WGS) entry which is preliminary data.</text>
</comment>
<dbReference type="SUPFAM" id="SSF50494">
    <property type="entry name" value="Trypsin-like serine proteases"/>
    <property type="match status" value="1"/>
</dbReference>
<proteinExistence type="inferred from homology"/>
<dbReference type="PANTHER" id="PTHR36234">
    <property type="entry name" value="LYSYL ENDOPEPTIDASE"/>
    <property type="match status" value="1"/>
</dbReference>
<name>A0A8K1CG34_PYTOL</name>
<evidence type="ECO:0000256" key="1">
    <source>
        <dbReference type="ARBA" id="ARBA00008764"/>
    </source>
</evidence>
<feature type="signal peptide" evidence="7">
    <location>
        <begin position="1"/>
        <end position="22"/>
    </location>
</feature>
<reference evidence="8" key="1">
    <citation type="submission" date="2019-03" db="EMBL/GenBank/DDBJ databases">
        <title>Long read genome sequence of the mycoparasitic Pythium oligandrum ATCC 38472 isolated from sugarbeet rhizosphere.</title>
        <authorList>
            <person name="Gaulin E."/>
        </authorList>
    </citation>
    <scope>NUCLEOTIDE SEQUENCE</scope>
    <source>
        <strain evidence="8">ATCC 38472_TT</strain>
    </source>
</reference>
<evidence type="ECO:0000256" key="6">
    <source>
        <dbReference type="ARBA" id="ARBA00023026"/>
    </source>
</evidence>
<dbReference type="InterPro" id="IPR008256">
    <property type="entry name" value="Peptidase_S1B"/>
</dbReference>
<keyword evidence="5 7" id="KW-0720">Serine protease</keyword>
<sequence length="377" mass="38772">MVFGSFKKLAVLAALAVAGATAQNAPYYNEHGILQVGAVEALNITAPLGVNRVDYVSNPMASYISVKFDNFDLPTGDVVIVRNPDSTEGHIYVGKGRGDLGAFASSPISGTTAIVEYYSTGATTPSSHSAYQIAGYVRGFQSQMESVCGAADQTKPAKCFTGTPYTKAQAVARLLIGGSSLCTGWLIGSQGHVMTNQHCVESAADAAQIDIEFGAESASCSTLCATSLGCKGTIAARSAKFIANSASIDYAVVQIASSAASTYGYLQFRASGPVKGEKIYIPQHPAGWAKRIVNTVDGGAAATITATGASNTGCGNNQVKYMADTQGGSSGSPVLSQTDNLVVALHHCGGCDNLAVDPRDVIKDLSAKGITIANISK</sequence>
<feature type="chain" id="PRO_5035487879" description="Serine protease" evidence="7">
    <location>
        <begin position="23"/>
        <end position="377"/>
    </location>
</feature>
<keyword evidence="9" id="KW-1185">Reference proteome</keyword>
<comment type="similarity">
    <text evidence="1 7">Belongs to the peptidase S1B family.</text>
</comment>
<dbReference type="InterPro" id="IPR009003">
    <property type="entry name" value="Peptidase_S1_PA"/>
</dbReference>
<evidence type="ECO:0000256" key="2">
    <source>
        <dbReference type="ARBA" id="ARBA00022670"/>
    </source>
</evidence>
<evidence type="ECO:0000256" key="5">
    <source>
        <dbReference type="ARBA" id="ARBA00022825"/>
    </source>
</evidence>
<evidence type="ECO:0000313" key="8">
    <source>
        <dbReference type="EMBL" id="TMW62692.1"/>
    </source>
</evidence>
<dbReference type="PANTHER" id="PTHR36234:SF5">
    <property type="entry name" value="LYSYL ENDOPEPTIDASE"/>
    <property type="match status" value="1"/>
</dbReference>
<keyword evidence="6" id="KW-0843">Virulence</keyword>
<accession>A0A8K1CG34</accession>
<evidence type="ECO:0000256" key="4">
    <source>
        <dbReference type="ARBA" id="ARBA00022801"/>
    </source>
</evidence>
<dbReference type="EC" id="3.4.21.-" evidence="7"/>
<dbReference type="GO" id="GO:0008236">
    <property type="term" value="F:serine-type peptidase activity"/>
    <property type="evidence" value="ECO:0007669"/>
    <property type="project" value="UniProtKB-KW"/>
</dbReference>
<gene>
    <name evidence="8" type="ORF">Poli38472_005310</name>
</gene>
<dbReference type="OrthoDB" id="62371at2759"/>
<evidence type="ECO:0000313" key="9">
    <source>
        <dbReference type="Proteomes" id="UP000794436"/>
    </source>
</evidence>
<dbReference type="GO" id="GO:0006508">
    <property type="term" value="P:proteolysis"/>
    <property type="evidence" value="ECO:0007669"/>
    <property type="project" value="UniProtKB-KW"/>
</dbReference>
<keyword evidence="3 7" id="KW-0732">Signal</keyword>
<dbReference type="InterPro" id="IPR043504">
    <property type="entry name" value="Peptidase_S1_PA_chymotrypsin"/>
</dbReference>
<dbReference type="Proteomes" id="UP000794436">
    <property type="component" value="Unassembled WGS sequence"/>
</dbReference>
<dbReference type="PRINTS" id="PR00839">
    <property type="entry name" value="V8PROTEASE"/>
</dbReference>